<evidence type="ECO:0000259" key="2">
    <source>
        <dbReference type="Pfam" id="PF14340"/>
    </source>
</evidence>
<gene>
    <name evidence="3" type="ORF">ABVT11_04170</name>
</gene>
<reference evidence="3 4" key="1">
    <citation type="submission" date="2024-07" db="EMBL/GenBank/DDBJ databases">
        <title>Uliginosibacterium paludis KCTC:42655.</title>
        <authorList>
            <person name="Kim M.K."/>
        </authorList>
    </citation>
    <scope>NUCLEOTIDE SEQUENCE [LARGE SCALE GENOMIC DNA]</scope>
    <source>
        <strain evidence="3 4">KCTC 42655</strain>
    </source>
</reference>
<accession>A0ABV2CM76</accession>
<comment type="caution">
    <text evidence="3">The sequence shown here is derived from an EMBL/GenBank/DDBJ whole genome shotgun (WGS) entry which is preliminary data.</text>
</comment>
<evidence type="ECO:0000313" key="3">
    <source>
        <dbReference type="EMBL" id="MET1489010.1"/>
    </source>
</evidence>
<organism evidence="3 4">
    <name type="scientific">Uliginosibacterium paludis</name>
    <dbReference type="NCBI Taxonomy" id="1615952"/>
    <lineage>
        <taxon>Bacteria</taxon>
        <taxon>Pseudomonadati</taxon>
        <taxon>Pseudomonadota</taxon>
        <taxon>Betaproteobacteria</taxon>
        <taxon>Rhodocyclales</taxon>
        <taxon>Zoogloeaceae</taxon>
        <taxon>Uliginosibacterium</taxon>
    </lineage>
</organism>
<proteinExistence type="predicted"/>
<evidence type="ECO:0000313" key="4">
    <source>
        <dbReference type="Proteomes" id="UP001548590"/>
    </source>
</evidence>
<feature type="transmembrane region" description="Helical" evidence="1">
    <location>
        <begin position="105"/>
        <end position="129"/>
    </location>
</feature>
<feature type="transmembrane region" description="Helical" evidence="1">
    <location>
        <begin position="81"/>
        <end position="99"/>
    </location>
</feature>
<dbReference type="Pfam" id="PF14340">
    <property type="entry name" value="DUF4395"/>
    <property type="match status" value="1"/>
</dbReference>
<protein>
    <submittedName>
        <fullName evidence="3">DUF4395 family protein</fullName>
    </submittedName>
</protein>
<dbReference type="RefSeq" id="WP_345924102.1">
    <property type="nucleotide sequence ID" value="NZ_JBDIVF010000001.1"/>
</dbReference>
<dbReference type="InterPro" id="IPR025508">
    <property type="entry name" value="DUF4395"/>
</dbReference>
<dbReference type="EMBL" id="JBEWLZ010000002">
    <property type="protein sequence ID" value="MET1489010.1"/>
    <property type="molecule type" value="Genomic_DNA"/>
</dbReference>
<keyword evidence="1" id="KW-0812">Transmembrane</keyword>
<evidence type="ECO:0000256" key="1">
    <source>
        <dbReference type="SAM" id="Phobius"/>
    </source>
</evidence>
<keyword evidence="4" id="KW-1185">Reference proteome</keyword>
<feature type="domain" description="DUF4395" evidence="2">
    <location>
        <begin position="12"/>
        <end position="134"/>
    </location>
</feature>
<sequence>MLRFDLPPVLANAARADGLLTFLIAALALLNVVWLVPLLIVQGFVRGFIGHQRCPSHRLFALLLQKAGFAGKKENAGAKMFASKLLFIASSMASVLYFAGSGMWVVPVSVLLVFSFLEWAFSFCVACWARTAWYRLRSQG</sequence>
<dbReference type="Proteomes" id="UP001548590">
    <property type="component" value="Unassembled WGS sequence"/>
</dbReference>
<name>A0ABV2CM76_9RHOO</name>
<feature type="transmembrane region" description="Helical" evidence="1">
    <location>
        <begin position="20"/>
        <end position="41"/>
    </location>
</feature>
<keyword evidence="1" id="KW-1133">Transmembrane helix</keyword>
<keyword evidence="1" id="KW-0472">Membrane</keyword>